<keyword evidence="6" id="KW-0067">ATP-binding</keyword>
<dbReference type="STRING" id="2711.A0A067E065"/>
<dbReference type="InterPro" id="IPR032675">
    <property type="entry name" value="LRR_dom_sf"/>
</dbReference>
<protein>
    <submittedName>
        <fullName evidence="10">Uncharacterized protein</fullName>
    </submittedName>
</protein>
<dbReference type="InterPro" id="IPR027417">
    <property type="entry name" value="P-loop_NTPase"/>
</dbReference>
<dbReference type="PANTHER" id="PTHR33463">
    <property type="entry name" value="NB-ARC DOMAIN-CONTAINING PROTEIN-RELATED"/>
    <property type="match status" value="1"/>
</dbReference>
<dbReference type="PANTHER" id="PTHR33463:SF220">
    <property type="entry name" value="NB-ARC DOMAIN-CONTAINING PROTEIN"/>
    <property type="match status" value="1"/>
</dbReference>
<keyword evidence="5" id="KW-0611">Plant defense</keyword>
<dbReference type="Pfam" id="PF23559">
    <property type="entry name" value="WHD_DRP"/>
    <property type="match status" value="1"/>
</dbReference>
<dbReference type="Pfam" id="PF00931">
    <property type="entry name" value="NB-ARC"/>
    <property type="match status" value="1"/>
</dbReference>
<organism evidence="10 11">
    <name type="scientific">Citrus sinensis</name>
    <name type="common">Sweet orange</name>
    <name type="synonym">Citrus aurantium var. sinensis</name>
    <dbReference type="NCBI Taxonomy" id="2711"/>
    <lineage>
        <taxon>Eukaryota</taxon>
        <taxon>Viridiplantae</taxon>
        <taxon>Streptophyta</taxon>
        <taxon>Embryophyta</taxon>
        <taxon>Tracheophyta</taxon>
        <taxon>Spermatophyta</taxon>
        <taxon>Magnoliopsida</taxon>
        <taxon>eudicotyledons</taxon>
        <taxon>Gunneridae</taxon>
        <taxon>Pentapetalae</taxon>
        <taxon>rosids</taxon>
        <taxon>malvids</taxon>
        <taxon>Sapindales</taxon>
        <taxon>Rutaceae</taxon>
        <taxon>Aurantioideae</taxon>
        <taxon>Citrus</taxon>
    </lineage>
</organism>
<evidence type="ECO:0000256" key="1">
    <source>
        <dbReference type="ARBA" id="ARBA00008894"/>
    </source>
</evidence>
<evidence type="ECO:0000259" key="9">
    <source>
        <dbReference type="Pfam" id="PF23559"/>
    </source>
</evidence>
<evidence type="ECO:0000313" key="11">
    <source>
        <dbReference type="Proteomes" id="UP000027120"/>
    </source>
</evidence>
<dbReference type="InterPro" id="IPR003591">
    <property type="entry name" value="Leu-rich_rpt_typical-subtyp"/>
</dbReference>
<evidence type="ECO:0000256" key="4">
    <source>
        <dbReference type="ARBA" id="ARBA00022741"/>
    </source>
</evidence>
<dbReference type="FunFam" id="1.10.10.10:FF:000322">
    <property type="entry name" value="Probable disease resistance protein At1g63360"/>
    <property type="match status" value="1"/>
</dbReference>
<evidence type="ECO:0000256" key="6">
    <source>
        <dbReference type="ARBA" id="ARBA00022840"/>
    </source>
</evidence>
<evidence type="ECO:0000256" key="3">
    <source>
        <dbReference type="ARBA" id="ARBA00022737"/>
    </source>
</evidence>
<evidence type="ECO:0000256" key="7">
    <source>
        <dbReference type="SAM" id="Coils"/>
    </source>
</evidence>
<dbReference type="EMBL" id="KK785138">
    <property type="protein sequence ID" value="KDO48619.1"/>
    <property type="molecule type" value="Genomic_DNA"/>
</dbReference>
<dbReference type="SUPFAM" id="SSF52058">
    <property type="entry name" value="L domain-like"/>
    <property type="match status" value="1"/>
</dbReference>
<dbReference type="GO" id="GO:0006952">
    <property type="term" value="P:defense response"/>
    <property type="evidence" value="ECO:0007669"/>
    <property type="project" value="UniProtKB-KW"/>
</dbReference>
<dbReference type="Gene3D" id="1.10.10.10">
    <property type="entry name" value="Winged helix-like DNA-binding domain superfamily/Winged helix DNA-binding domain"/>
    <property type="match status" value="1"/>
</dbReference>
<feature type="non-terminal residue" evidence="10">
    <location>
        <position position="1"/>
    </location>
</feature>
<dbReference type="GO" id="GO:0005524">
    <property type="term" value="F:ATP binding"/>
    <property type="evidence" value="ECO:0007669"/>
    <property type="project" value="UniProtKB-KW"/>
</dbReference>
<dbReference type="FunFam" id="1.10.8.430:FF:000003">
    <property type="entry name" value="Probable disease resistance protein At5g66910"/>
    <property type="match status" value="1"/>
</dbReference>
<dbReference type="SUPFAM" id="SSF52540">
    <property type="entry name" value="P-loop containing nucleoside triphosphate hydrolases"/>
    <property type="match status" value="1"/>
</dbReference>
<dbReference type="InterPro" id="IPR058922">
    <property type="entry name" value="WHD_DRP"/>
</dbReference>
<dbReference type="AlphaFoldDB" id="A0A067E065"/>
<dbReference type="Gene3D" id="3.80.10.10">
    <property type="entry name" value="Ribonuclease Inhibitor"/>
    <property type="match status" value="1"/>
</dbReference>
<dbReference type="GO" id="GO:0043531">
    <property type="term" value="F:ADP binding"/>
    <property type="evidence" value="ECO:0007669"/>
    <property type="project" value="InterPro"/>
</dbReference>
<dbReference type="Pfam" id="PF13855">
    <property type="entry name" value="LRR_8"/>
    <property type="match status" value="1"/>
</dbReference>
<dbReference type="PRINTS" id="PR00364">
    <property type="entry name" value="DISEASERSIST"/>
</dbReference>
<keyword evidence="7" id="KW-0175">Coiled coil</keyword>
<evidence type="ECO:0000313" key="10">
    <source>
        <dbReference type="EMBL" id="KDO48619.1"/>
    </source>
</evidence>
<evidence type="ECO:0000256" key="2">
    <source>
        <dbReference type="ARBA" id="ARBA00022614"/>
    </source>
</evidence>
<dbReference type="SMART" id="SM00369">
    <property type="entry name" value="LRR_TYP"/>
    <property type="match status" value="3"/>
</dbReference>
<dbReference type="InterPro" id="IPR042197">
    <property type="entry name" value="Apaf_helical"/>
</dbReference>
<dbReference type="InterPro" id="IPR050905">
    <property type="entry name" value="Plant_NBS-LRR"/>
</dbReference>
<dbReference type="InterPro" id="IPR001611">
    <property type="entry name" value="Leu-rich_rpt"/>
</dbReference>
<keyword evidence="4" id="KW-0547">Nucleotide-binding</keyword>
<keyword evidence="2" id="KW-0433">Leucine-rich repeat</keyword>
<evidence type="ECO:0000256" key="5">
    <source>
        <dbReference type="ARBA" id="ARBA00022821"/>
    </source>
</evidence>
<dbReference type="InterPro" id="IPR036388">
    <property type="entry name" value="WH-like_DNA-bd_sf"/>
</dbReference>
<dbReference type="InterPro" id="IPR002182">
    <property type="entry name" value="NB-ARC"/>
</dbReference>
<sequence length="863" mass="98358">YISQLEDNLPALQAQLQKLIESENDVMARVANAENQQMRQLNTVQGWLSRVEAVETEVGELMRDSSQEVDKLCPGGCCSKNCKSSFKFGKRVAKTLQLVNNLMGEGAFDAVAEKVRPPAVDQRPCEPTVGLESMFDKVWRCLGEEQVGIIGLYGMGGVGKTTLLTKINNKLLGAPNDFDVVIWVVVSKDLQLEKIQEKIGRRIGFLDESWKNGSLEDKASDILRILSKKKFLLLLDDIWERVDLTKVGVPFPDPENKSKIVFTTRFLEICGAMKAHEFLKVECLGPEDAWRLFRENLRRDVLDNHPDIPELARSVAKEYAGLPLALITIGRAMTCKKTTQEWHHAIQILRRSSSEFPGMGKEVYPLLKFSYDSLPDDTIRSCFLYCGLFPEDYRIRKSELIDCWIGEGFLDQYDRSGAYNEGYYIIGILLHACLLEEEEGDIAEEKSGEHVVKMHDVIRDMVLWIACKIEKEKENFLVHAGLGLTEAPEIQNWRNVRRMSLMKNKIENLSETPTCPHLLSLFLSDNSLKMIAGDFFQFMPSLRVFNMSNNHLLWKLPSGISTLVSLEHLDLSGTAITHLPIELQKLVNLKCLNLEYMYNLNQFPRLVMSAFSKLQVLRILKSNVLFGGHQFLVEELMGMKHLMALTITLKSWEALQELLISQELQRCTQSLFLRCFNDSKSLDIFCLACLHNLNKLYVAGRKHLEDFQMTVQRSSVNQLARGFHSLHTVKVGFCFKLKDLTWLVFAPSLKSIVVLSCCNMEQIIKAEKLSQLHHHPERKKSVFAKLQFLSLENLRNLCCINWEALAFPNLKEIRVEGCPKLFKLPLDSNSAKGCKVVIKGEENWWKKATVGGSRHSRCFSFLL</sequence>
<proteinExistence type="inferred from homology"/>
<keyword evidence="3" id="KW-0677">Repeat</keyword>
<feature type="domain" description="NB-ARC" evidence="8">
    <location>
        <begin position="132"/>
        <end position="295"/>
    </location>
</feature>
<dbReference type="Gene3D" id="1.10.8.430">
    <property type="entry name" value="Helical domain of apoptotic protease-activating factors"/>
    <property type="match status" value="1"/>
</dbReference>
<gene>
    <name evidence="10" type="ORF">CISIN_1g048126mg</name>
</gene>
<evidence type="ECO:0000259" key="8">
    <source>
        <dbReference type="Pfam" id="PF00931"/>
    </source>
</evidence>
<reference evidence="10 11" key="1">
    <citation type="submission" date="2014-04" db="EMBL/GenBank/DDBJ databases">
        <authorList>
            <consortium name="International Citrus Genome Consortium"/>
            <person name="Gmitter F."/>
            <person name="Chen C."/>
            <person name="Farmerie W."/>
            <person name="Harkins T."/>
            <person name="Desany B."/>
            <person name="Mohiuddin M."/>
            <person name="Kodira C."/>
            <person name="Borodovsky M."/>
            <person name="Lomsadze A."/>
            <person name="Burns P."/>
            <person name="Jenkins J."/>
            <person name="Prochnik S."/>
            <person name="Shu S."/>
            <person name="Chapman J."/>
            <person name="Pitluck S."/>
            <person name="Schmutz J."/>
            <person name="Rokhsar D."/>
        </authorList>
    </citation>
    <scope>NUCLEOTIDE SEQUENCE</scope>
</reference>
<dbReference type="FunFam" id="3.40.50.300:FF:001091">
    <property type="entry name" value="Probable disease resistance protein At1g61300"/>
    <property type="match status" value="1"/>
</dbReference>
<dbReference type="Proteomes" id="UP000027120">
    <property type="component" value="Unassembled WGS sequence"/>
</dbReference>
<dbReference type="Gene3D" id="3.40.50.300">
    <property type="entry name" value="P-loop containing nucleotide triphosphate hydrolases"/>
    <property type="match status" value="1"/>
</dbReference>
<feature type="domain" description="Disease resistance protein winged helix" evidence="9">
    <location>
        <begin position="388"/>
        <end position="462"/>
    </location>
</feature>
<keyword evidence="11" id="KW-1185">Reference proteome</keyword>
<name>A0A067E065_CITSI</name>
<accession>A0A067E065</accession>
<comment type="similarity">
    <text evidence="1">Belongs to the disease resistance NB-LRR family.</text>
</comment>
<feature type="coiled-coil region" evidence="7">
    <location>
        <begin position="2"/>
        <end position="36"/>
    </location>
</feature>